<dbReference type="SMART" id="SM00554">
    <property type="entry name" value="FAS1"/>
    <property type="match status" value="1"/>
</dbReference>
<sequence>MKLVKTICAFLVVGAIATSCNKKETVESVNNTDSTAMATDSTATDNTAMAETPNIVGVASANADFSTLVAAVKAAGLAETLSGAGPFTVFAPTNAAFDKLPAGTVDGLLKPENMEKLKAVLTYHVVAGKFDAAAVTDAITKGNGKFTVTTVQGEKIDLSLKDGKVMLTDAKGGMATVVMADVPASNGVIHAIDTVVMPK</sequence>
<dbReference type="EMBL" id="FOQT01000001">
    <property type="protein sequence ID" value="SFH76819.1"/>
    <property type="molecule type" value="Genomic_DNA"/>
</dbReference>
<protein>
    <submittedName>
        <fullName evidence="2">Uncaracterized surface protein containing fasciclin (FAS1) repeats</fullName>
    </submittedName>
</protein>
<dbReference type="InterPro" id="IPR000782">
    <property type="entry name" value="FAS1_domain"/>
</dbReference>
<reference evidence="2 3" key="1">
    <citation type="submission" date="2016-10" db="EMBL/GenBank/DDBJ databases">
        <authorList>
            <person name="de Groot N.N."/>
        </authorList>
    </citation>
    <scope>NUCLEOTIDE SEQUENCE [LARGE SCALE GENOMIC DNA]</scope>
    <source>
        <strain evidence="2 3">DSM 26000</strain>
    </source>
</reference>
<dbReference type="Gene3D" id="2.30.180.10">
    <property type="entry name" value="FAS1 domain"/>
    <property type="match status" value="1"/>
</dbReference>
<proteinExistence type="predicted"/>
<dbReference type="AlphaFoldDB" id="A0A1I3CRD4"/>
<keyword evidence="3" id="KW-1185">Reference proteome</keyword>
<evidence type="ECO:0000313" key="3">
    <source>
        <dbReference type="Proteomes" id="UP000198931"/>
    </source>
</evidence>
<dbReference type="RefSeq" id="WP_090078155.1">
    <property type="nucleotide sequence ID" value="NZ_FOQT01000001.1"/>
</dbReference>
<dbReference type="OrthoDB" id="9800666at2"/>
<feature type="domain" description="FAS1" evidence="1">
    <location>
        <begin position="52"/>
        <end position="196"/>
    </location>
</feature>
<name>A0A1I3CRD4_9FLAO</name>
<dbReference type="GO" id="GO:0005615">
    <property type="term" value="C:extracellular space"/>
    <property type="evidence" value="ECO:0007669"/>
    <property type="project" value="TreeGrafter"/>
</dbReference>
<dbReference type="PROSITE" id="PS50213">
    <property type="entry name" value="FAS1"/>
    <property type="match status" value="1"/>
</dbReference>
<gene>
    <name evidence="2" type="ORF">SAMN05443292_0016</name>
</gene>
<dbReference type="Pfam" id="PF02469">
    <property type="entry name" value="Fasciclin"/>
    <property type="match status" value="1"/>
</dbReference>
<dbReference type="InterPro" id="IPR036378">
    <property type="entry name" value="FAS1_dom_sf"/>
</dbReference>
<evidence type="ECO:0000259" key="1">
    <source>
        <dbReference type="PROSITE" id="PS50213"/>
    </source>
</evidence>
<dbReference type="STRING" id="1125876.SAMN05443292_0016"/>
<evidence type="ECO:0000313" key="2">
    <source>
        <dbReference type="EMBL" id="SFH76819.1"/>
    </source>
</evidence>
<dbReference type="PANTHER" id="PTHR10900:SF77">
    <property type="entry name" value="FI19380P1"/>
    <property type="match status" value="1"/>
</dbReference>
<dbReference type="SUPFAM" id="SSF82153">
    <property type="entry name" value="FAS1 domain"/>
    <property type="match status" value="1"/>
</dbReference>
<dbReference type="PANTHER" id="PTHR10900">
    <property type="entry name" value="PERIOSTIN-RELATED"/>
    <property type="match status" value="1"/>
</dbReference>
<dbReference type="PROSITE" id="PS51257">
    <property type="entry name" value="PROKAR_LIPOPROTEIN"/>
    <property type="match status" value="1"/>
</dbReference>
<dbReference type="InterPro" id="IPR050904">
    <property type="entry name" value="Adhesion/Biosynth-related"/>
</dbReference>
<dbReference type="Proteomes" id="UP000198931">
    <property type="component" value="Unassembled WGS sequence"/>
</dbReference>
<organism evidence="2 3">
    <name type="scientific">Halpernia frigidisoli</name>
    <dbReference type="NCBI Taxonomy" id="1125876"/>
    <lineage>
        <taxon>Bacteria</taxon>
        <taxon>Pseudomonadati</taxon>
        <taxon>Bacteroidota</taxon>
        <taxon>Flavobacteriia</taxon>
        <taxon>Flavobacteriales</taxon>
        <taxon>Weeksellaceae</taxon>
        <taxon>Chryseobacterium group</taxon>
        <taxon>Halpernia</taxon>
    </lineage>
</organism>
<dbReference type="FunFam" id="2.30.180.10:FF:000019">
    <property type="entry name" value="Cell surface lipoprotein"/>
    <property type="match status" value="1"/>
</dbReference>
<accession>A0A1I3CRD4</accession>